<organism evidence="6 7">
    <name type="scientific">Porphyromonas gingivicanis</name>
    <dbReference type="NCBI Taxonomy" id="266762"/>
    <lineage>
        <taxon>Bacteria</taxon>
        <taxon>Pseudomonadati</taxon>
        <taxon>Bacteroidota</taxon>
        <taxon>Bacteroidia</taxon>
        <taxon>Bacteroidales</taxon>
        <taxon>Porphyromonadaceae</taxon>
        <taxon>Porphyromonas</taxon>
    </lineage>
</organism>
<comment type="caution">
    <text evidence="6">The sequence shown here is derived from an EMBL/GenBank/DDBJ whole genome shotgun (WGS) entry which is preliminary data.</text>
</comment>
<dbReference type="Pfam" id="PF00005">
    <property type="entry name" value="ABC_tran"/>
    <property type="match status" value="1"/>
</dbReference>
<dbReference type="AlphaFoldDB" id="A0A0A2GA24"/>
<keyword evidence="4 6" id="KW-0067">ATP-binding</keyword>
<dbReference type="eggNOG" id="COG1131">
    <property type="taxonomic scope" value="Bacteria"/>
</dbReference>
<dbReference type="InterPro" id="IPR027417">
    <property type="entry name" value="P-loop_NTPase"/>
</dbReference>
<dbReference type="InterPro" id="IPR003593">
    <property type="entry name" value="AAA+_ATPase"/>
</dbReference>
<dbReference type="GO" id="GO:0016887">
    <property type="term" value="F:ATP hydrolysis activity"/>
    <property type="evidence" value="ECO:0007669"/>
    <property type="project" value="InterPro"/>
</dbReference>
<comment type="similarity">
    <text evidence="1">Belongs to the ABC transporter superfamily.</text>
</comment>
<dbReference type="GO" id="GO:0005524">
    <property type="term" value="F:ATP binding"/>
    <property type="evidence" value="ECO:0007669"/>
    <property type="project" value="UniProtKB-KW"/>
</dbReference>
<gene>
    <name evidence="6" type="ORF">HQ36_08145</name>
</gene>
<accession>A0A0A2GA24</accession>
<dbReference type="Gene3D" id="3.40.50.300">
    <property type="entry name" value="P-loop containing nucleotide triphosphate hydrolases"/>
    <property type="match status" value="1"/>
</dbReference>
<dbReference type="InterPro" id="IPR003439">
    <property type="entry name" value="ABC_transporter-like_ATP-bd"/>
</dbReference>
<dbReference type="SUPFAM" id="SSF52540">
    <property type="entry name" value="P-loop containing nucleoside triphosphate hydrolases"/>
    <property type="match status" value="1"/>
</dbReference>
<dbReference type="PROSITE" id="PS50893">
    <property type="entry name" value="ABC_TRANSPORTER_2"/>
    <property type="match status" value="1"/>
</dbReference>
<evidence type="ECO:0000256" key="3">
    <source>
        <dbReference type="ARBA" id="ARBA00022741"/>
    </source>
</evidence>
<evidence type="ECO:0000313" key="6">
    <source>
        <dbReference type="EMBL" id="KGN97299.1"/>
    </source>
</evidence>
<dbReference type="PANTHER" id="PTHR43335">
    <property type="entry name" value="ABC TRANSPORTER, ATP-BINDING PROTEIN"/>
    <property type="match status" value="1"/>
</dbReference>
<keyword evidence="3" id="KW-0547">Nucleotide-binding</keyword>
<dbReference type="InterPro" id="IPR017871">
    <property type="entry name" value="ABC_transporter-like_CS"/>
</dbReference>
<dbReference type="Proteomes" id="UP000030134">
    <property type="component" value="Unassembled WGS sequence"/>
</dbReference>
<dbReference type="PROSITE" id="PS00211">
    <property type="entry name" value="ABC_TRANSPORTER_1"/>
    <property type="match status" value="1"/>
</dbReference>
<dbReference type="EMBL" id="JQZW01000015">
    <property type="protein sequence ID" value="KGN97299.1"/>
    <property type="molecule type" value="Genomic_DNA"/>
</dbReference>
<dbReference type="SMART" id="SM00382">
    <property type="entry name" value="AAA"/>
    <property type="match status" value="1"/>
</dbReference>
<proteinExistence type="inferred from homology"/>
<keyword evidence="2" id="KW-0813">Transport</keyword>
<evidence type="ECO:0000313" key="7">
    <source>
        <dbReference type="Proteomes" id="UP000030134"/>
    </source>
</evidence>
<protein>
    <submittedName>
        <fullName evidence="6">Bacitracin ABC transporter ATP-binding protein</fullName>
    </submittedName>
</protein>
<feature type="domain" description="ABC transporter" evidence="5">
    <location>
        <begin position="4"/>
        <end position="230"/>
    </location>
</feature>
<evidence type="ECO:0000256" key="1">
    <source>
        <dbReference type="ARBA" id="ARBA00005417"/>
    </source>
</evidence>
<name>A0A0A2GA24_9PORP</name>
<dbReference type="STRING" id="266762.HQ36_08145"/>
<dbReference type="OrthoDB" id="9801987at2"/>
<evidence type="ECO:0000259" key="5">
    <source>
        <dbReference type="PROSITE" id="PS50893"/>
    </source>
</evidence>
<dbReference type="PANTHER" id="PTHR43335:SF4">
    <property type="entry name" value="ABC TRANSPORTER, ATP-BINDING PROTEIN"/>
    <property type="match status" value="1"/>
</dbReference>
<evidence type="ECO:0000256" key="2">
    <source>
        <dbReference type="ARBA" id="ARBA00022448"/>
    </source>
</evidence>
<sequence length="302" mass="34046">MEIIKTNTLTKRFGSTVATDNISIHVNQGEIYGFLGLNGAGKTTLIRMLLGMIKPDSGTITLFGNELTPQFRQWNDIGYLVETPYSYPNLSVYENLKVIYKLRQQNNPKVIDEIIEKLKLTKYRNTKANALSLGNQQRLGLAKALIHKPKLLILDEPINGLDPEGIVEVRELLINLAENGSTIFLSSHILGEISKVANRIAIIHEGRLIKELTTKELSSQIIKKILVQTTDNQKAIQHLQNANYSVKPIETNEIEITNSEALEKPELISKLLTENGLPPKQIFLFTEDLEMYFLRTIKGNKL</sequence>
<keyword evidence="7" id="KW-1185">Reference proteome</keyword>
<reference evidence="6 7" key="1">
    <citation type="submission" date="2014-08" db="EMBL/GenBank/DDBJ databases">
        <title>Porphyromonas gingivicanis strain:COT-022_OH1391 Genome sequencing.</title>
        <authorList>
            <person name="Wallis C."/>
            <person name="Deusch O."/>
            <person name="O'Flynn C."/>
            <person name="Davis I."/>
            <person name="Jospin G."/>
            <person name="Darling A.E."/>
            <person name="Coil D.A."/>
            <person name="Alexiev A."/>
            <person name="Horsfall A."/>
            <person name="Kirkwood N."/>
            <person name="Harris S."/>
            <person name="Eisen J.A."/>
        </authorList>
    </citation>
    <scope>NUCLEOTIDE SEQUENCE [LARGE SCALE GENOMIC DNA]</scope>
    <source>
        <strain evidence="7">COT-022 OH1391</strain>
    </source>
</reference>
<evidence type="ECO:0000256" key="4">
    <source>
        <dbReference type="ARBA" id="ARBA00022840"/>
    </source>
</evidence>